<evidence type="ECO:0000259" key="11">
    <source>
        <dbReference type="SMART" id="SM00563"/>
    </source>
</evidence>
<dbReference type="Pfam" id="PF13444">
    <property type="entry name" value="Acetyltransf_5"/>
    <property type="match status" value="1"/>
</dbReference>
<comment type="caution">
    <text evidence="13">The sequence shown here is derived from an EMBL/GenBank/DDBJ whole genome shotgun (WGS) entry which is preliminary data.</text>
</comment>
<reference evidence="13 15" key="1">
    <citation type="submission" date="2020-09" db="EMBL/GenBank/DDBJ databases">
        <title>Draft Genomes of Bacterial Isolates from North Pond Shallow Sediments.</title>
        <authorList>
            <person name="Kiel Reese B."/>
            <person name="Mullis M."/>
            <person name="Weisend R.E."/>
        </authorList>
    </citation>
    <scope>NUCLEOTIDE SEQUENCE</scope>
    <source>
        <strain evidence="13">KJE-2</strain>
        <strain evidence="12 15">KJE-3</strain>
    </source>
</reference>
<protein>
    <recommendedName>
        <fullName evidence="8">L-ornithine N(alpha)-acyltransferase</fullName>
        <ecNumber evidence="7">2.3.2.30</ecNumber>
    </recommendedName>
</protein>
<keyword evidence="5 13" id="KW-0012">Acyltransferase</keyword>
<dbReference type="CDD" id="cd07986">
    <property type="entry name" value="LPLAT_ACT14924-like"/>
    <property type="match status" value="1"/>
</dbReference>
<comment type="function">
    <text evidence="9">Catalyzes the first step in the biosynthesis of ornithine lipids, which are phosphorus-free membrane lipids. Catalyzes the 3-hydroxyacyl-acyl carrier protein-dependent acylation of ornithine to form lyso-ornithine lipid (LOL).</text>
</comment>
<keyword evidence="4" id="KW-0443">Lipid metabolism</keyword>
<dbReference type="SMART" id="SM00563">
    <property type="entry name" value="PlsC"/>
    <property type="match status" value="1"/>
</dbReference>
<dbReference type="SUPFAM" id="SSF55729">
    <property type="entry name" value="Acyl-CoA N-acyltransferases (Nat)"/>
    <property type="match status" value="1"/>
</dbReference>
<dbReference type="EMBL" id="JAEMOS010000028">
    <property type="protein sequence ID" value="MBJ7267152.1"/>
    <property type="molecule type" value="Genomic_DNA"/>
</dbReference>
<dbReference type="EMBL" id="JAEMOP010000002">
    <property type="protein sequence ID" value="MBJ7314992.1"/>
    <property type="molecule type" value="Genomic_DNA"/>
</dbReference>
<evidence type="ECO:0000256" key="1">
    <source>
        <dbReference type="ARBA" id="ARBA00005189"/>
    </source>
</evidence>
<dbReference type="Proteomes" id="UP000655994">
    <property type="component" value="Unassembled WGS sequence"/>
</dbReference>
<evidence type="ECO:0000256" key="7">
    <source>
        <dbReference type="ARBA" id="ARBA00039058"/>
    </source>
</evidence>
<accession>A0A8I1G9P8</accession>
<dbReference type="PANTHER" id="PTHR37323">
    <property type="entry name" value="GCN5-RELATED N-ACETYLTRANSFERASE"/>
    <property type="match status" value="1"/>
</dbReference>
<evidence type="ECO:0000256" key="4">
    <source>
        <dbReference type="ARBA" id="ARBA00023098"/>
    </source>
</evidence>
<evidence type="ECO:0000256" key="6">
    <source>
        <dbReference type="ARBA" id="ARBA00038095"/>
    </source>
</evidence>
<dbReference type="PANTHER" id="PTHR37323:SF1">
    <property type="entry name" value="L-ORNITHINE N(ALPHA)-ACYLTRANSFERASE"/>
    <property type="match status" value="1"/>
</dbReference>
<evidence type="ECO:0000313" key="14">
    <source>
        <dbReference type="Proteomes" id="UP000621390"/>
    </source>
</evidence>
<dbReference type="InterPro" id="IPR052351">
    <property type="entry name" value="Ornithine_N-alpha-AT"/>
</dbReference>
<dbReference type="InterPro" id="IPR002123">
    <property type="entry name" value="Plipid/glycerol_acylTrfase"/>
</dbReference>
<dbReference type="RefSeq" id="WP_199494603.1">
    <property type="nucleotide sequence ID" value="NZ_JAEMOO010000009.1"/>
</dbReference>
<organism evidence="13 14">
    <name type="scientific">Idiomarina abyssalis</name>
    <dbReference type="NCBI Taxonomy" id="86102"/>
    <lineage>
        <taxon>Bacteria</taxon>
        <taxon>Pseudomonadati</taxon>
        <taxon>Pseudomonadota</taxon>
        <taxon>Gammaproteobacteria</taxon>
        <taxon>Alteromonadales</taxon>
        <taxon>Idiomarinaceae</taxon>
        <taxon>Idiomarina</taxon>
    </lineage>
</organism>
<evidence type="ECO:0000256" key="3">
    <source>
        <dbReference type="ARBA" id="ARBA00022679"/>
    </source>
</evidence>
<sequence>MLSVDKVVSDKLPNIKGKPWLEKPTAWFLRNLLHEEDIQEFGRSSPALEGIDFVEHALDYFNFTYAYSSQAIDNIPVNGRLVIIANHPIGSLDGLALLKLVSEVRSDVKIVANEWLSALEPLNSLLLPVNVFAGKPNRKDIRSIHSHLHNEGCVILFPAGEVSRLRPNGVRDTHWQSGFLKIAKATQSDILPIRLDAHNSAWFYTASMLYKPLATMLLVKEMFRQQQKQVKCHIGQKIPAEAFIQQGLSINQQVKLFKKHLYRLGTSKKAIFPTQTAIARPEPRQPLKAAIEACEQLGQTPCGKKIYLYEFDGSSPILREIGRLREVAFRTVGEGTWRKRDLDEYDTWYMHLILWDPDDLEIAGSYRLGDSRKIIETRGHSGLYSQGFYEFTTTMKKLLPQSLELGRSFVQPQYWGKRSLDYLWVGIGALLRKHSRYRYLFGSVSISNALPPEAQAALVKFYSTYFPAQTDMATANIPYRLNTYSTVPNFTGTNYTNEFVLLKSYLANMGCSIPTLYKQYSELCEPGGVQFLEFGVDPDFNHSIDGLVLVDITQLKEKKRRRYLETR</sequence>
<evidence type="ECO:0000313" key="15">
    <source>
        <dbReference type="Proteomes" id="UP000655994"/>
    </source>
</evidence>
<keyword evidence="2" id="KW-0444">Lipid biosynthesis</keyword>
<evidence type="ECO:0000256" key="5">
    <source>
        <dbReference type="ARBA" id="ARBA00023315"/>
    </source>
</evidence>
<keyword evidence="3 13" id="KW-0808">Transferase</keyword>
<evidence type="ECO:0000313" key="13">
    <source>
        <dbReference type="EMBL" id="MBJ7314992.1"/>
    </source>
</evidence>
<evidence type="ECO:0000313" key="12">
    <source>
        <dbReference type="EMBL" id="MBJ7267152.1"/>
    </source>
</evidence>
<name>A0A8I1G9P8_9GAMM</name>
<keyword evidence="15" id="KW-1185">Reference proteome</keyword>
<dbReference type="AlphaFoldDB" id="A0A8I1G9P8"/>
<comment type="pathway">
    <text evidence="1">Lipid metabolism.</text>
</comment>
<dbReference type="GO" id="GO:0006629">
    <property type="term" value="P:lipid metabolic process"/>
    <property type="evidence" value="ECO:0007669"/>
    <property type="project" value="UniProtKB-KW"/>
</dbReference>
<dbReference type="Proteomes" id="UP000621390">
    <property type="component" value="Unassembled WGS sequence"/>
</dbReference>
<comment type="catalytic activity">
    <reaction evidence="10">
        <text>a (3R)-hydroxyacyl-[ACP] + L-ornithine = a lyso-ornithine lipid + holo-[ACP] + H(+)</text>
        <dbReference type="Rhea" id="RHEA:20633"/>
        <dbReference type="Rhea" id="RHEA-COMP:9685"/>
        <dbReference type="Rhea" id="RHEA-COMP:9945"/>
        <dbReference type="ChEBI" id="CHEBI:15378"/>
        <dbReference type="ChEBI" id="CHEBI:46911"/>
        <dbReference type="ChEBI" id="CHEBI:64479"/>
        <dbReference type="ChEBI" id="CHEBI:78827"/>
        <dbReference type="ChEBI" id="CHEBI:138482"/>
        <dbReference type="EC" id="2.3.2.30"/>
    </reaction>
    <physiologicalReaction direction="left-to-right" evidence="10">
        <dbReference type="Rhea" id="RHEA:20634"/>
    </physiologicalReaction>
</comment>
<proteinExistence type="inferred from homology"/>
<dbReference type="SUPFAM" id="SSF69593">
    <property type="entry name" value="Glycerol-3-phosphate (1)-acyltransferase"/>
    <property type="match status" value="1"/>
</dbReference>
<gene>
    <name evidence="12" type="ORF">JHC10_09400</name>
    <name evidence="13" type="ORF">JHC11_03095</name>
</gene>
<dbReference type="EC" id="2.3.2.30" evidence="7"/>
<comment type="similarity">
    <text evidence="6">Belongs to the acetyltransferase family. OlsB subfamily.</text>
</comment>
<dbReference type="Pfam" id="PF19576">
    <property type="entry name" value="Acyltransf_2"/>
    <property type="match status" value="1"/>
</dbReference>
<evidence type="ECO:0000256" key="8">
    <source>
        <dbReference type="ARBA" id="ARBA00039866"/>
    </source>
</evidence>
<evidence type="ECO:0000256" key="2">
    <source>
        <dbReference type="ARBA" id="ARBA00022516"/>
    </source>
</evidence>
<dbReference type="GO" id="GO:0043810">
    <property type="term" value="F:ornithine-acyl [acyl carrier protein] N-acyltransferase activity"/>
    <property type="evidence" value="ECO:0007669"/>
    <property type="project" value="UniProtKB-EC"/>
</dbReference>
<feature type="domain" description="Phospholipid/glycerol acyltransferase" evidence="11">
    <location>
        <begin position="81"/>
        <end position="198"/>
    </location>
</feature>
<evidence type="ECO:0000256" key="10">
    <source>
        <dbReference type="ARBA" id="ARBA00047785"/>
    </source>
</evidence>
<dbReference type="InterPro" id="IPR045746">
    <property type="entry name" value="ACT14924-like_Acyltransf_dom"/>
</dbReference>
<evidence type="ECO:0000256" key="9">
    <source>
        <dbReference type="ARBA" id="ARBA00045724"/>
    </source>
</evidence>
<dbReference type="InterPro" id="IPR016181">
    <property type="entry name" value="Acyl_CoA_acyltransferase"/>
</dbReference>